<dbReference type="EMBL" id="JPKY01000124">
    <property type="protein sequence ID" value="KFH41543.1"/>
    <property type="molecule type" value="Genomic_DNA"/>
</dbReference>
<name>A0A086SWR1_HAPC1</name>
<dbReference type="Proteomes" id="UP000029964">
    <property type="component" value="Unassembled WGS sequence"/>
</dbReference>
<dbReference type="OrthoDB" id="4157208at2759"/>
<evidence type="ECO:0000256" key="1">
    <source>
        <dbReference type="SAM" id="MobiDB-lite"/>
    </source>
</evidence>
<gene>
    <name evidence="2" type="ORF">ACRE_077320</name>
</gene>
<keyword evidence="3" id="KW-1185">Reference proteome</keyword>
<reference evidence="3" key="1">
    <citation type="journal article" date="2014" name="Genome Announc.">
        <title>Genome sequence and annotation of Acremonium chrysogenum, producer of the beta-lactam antibiotic cephalosporin C.</title>
        <authorList>
            <person name="Terfehr D."/>
            <person name="Dahlmann T.A."/>
            <person name="Specht T."/>
            <person name="Zadra I."/>
            <person name="Kuernsteiner H."/>
            <person name="Kueck U."/>
        </authorList>
    </citation>
    <scope>NUCLEOTIDE SEQUENCE [LARGE SCALE GENOMIC DNA]</scope>
    <source>
        <strain evidence="3">ATCC 11550 / CBS 779.69 / DSM 880 / IAM 14645 / JCM 23072 / IMI 49137</strain>
    </source>
</reference>
<evidence type="ECO:0000313" key="3">
    <source>
        <dbReference type="Proteomes" id="UP000029964"/>
    </source>
</evidence>
<evidence type="ECO:0000313" key="2">
    <source>
        <dbReference type="EMBL" id="KFH41543.1"/>
    </source>
</evidence>
<feature type="compositionally biased region" description="Low complexity" evidence="1">
    <location>
        <begin position="1"/>
        <end position="42"/>
    </location>
</feature>
<dbReference type="AlphaFoldDB" id="A0A086SWR1"/>
<accession>A0A086SWR1</accession>
<sequence length="81" mass="8281">MSAPISSQSFTRGSASSTSAATSTMQHQSPAAASIPAAPAPAQVKTPSTDPFLKDFTLLAEAAKRAQVAVLVRDFEDCGIS</sequence>
<protein>
    <submittedName>
        <fullName evidence="2">Uncharacterized protein</fullName>
    </submittedName>
</protein>
<organism evidence="2 3">
    <name type="scientific">Hapsidospora chrysogenum (strain ATCC 11550 / CBS 779.69 / DSM 880 / IAM 14645 / JCM 23072 / IMI 49137)</name>
    <name type="common">Acremonium chrysogenum</name>
    <dbReference type="NCBI Taxonomy" id="857340"/>
    <lineage>
        <taxon>Eukaryota</taxon>
        <taxon>Fungi</taxon>
        <taxon>Dikarya</taxon>
        <taxon>Ascomycota</taxon>
        <taxon>Pezizomycotina</taxon>
        <taxon>Sordariomycetes</taxon>
        <taxon>Hypocreomycetidae</taxon>
        <taxon>Hypocreales</taxon>
        <taxon>Bionectriaceae</taxon>
        <taxon>Hapsidospora</taxon>
    </lineage>
</organism>
<dbReference type="HOGENOM" id="CLU_148138_1_0_1"/>
<proteinExistence type="predicted"/>
<feature type="region of interest" description="Disordered" evidence="1">
    <location>
        <begin position="1"/>
        <end position="46"/>
    </location>
</feature>
<comment type="caution">
    <text evidence="2">The sequence shown here is derived from an EMBL/GenBank/DDBJ whole genome shotgun (WGS) entry which is preliminary data.</text>
</comment>